<dbReference type="Pfam" id="PF00725">
    <property type="entry name" value="3HCDH"/>
    <property type="match status" value="1"/>
</dbReference>
<dbReference type="InterPro" id="IPR006108">
    <property type="entry name" value="3HC_DH_C"/>
</dbReference>
<dbReference type="InterPro" id="IPR036291">
    <property type="entry name" value="NAD(P)-bd_dom_sf"/>
</dbReference>
<feature type="domain" description="3-hydroxyacyl-CoA dehydrogenase C-terminal" evidence="4">
    <location>
        <begin position="188"/>
        <end position="284"/>
    </location>
</feature>
<dbReference type="Pfam" id="PF02737">
    <property type="entry name" value="3HCDH_N"/>
    <property type="match status" value="1"/>
</dbReference>
<dbReference type="InterPro" id="IPR013328">
    <property type="entry name" value="6PGD_dom2"/>
</dbReference>
<dbReference type="GO" id="GO:0008691">
    <property type="term" value="F:3-hydroxybutyryl-CoA dehydrogenase activity"/>
    <property type="evidence" value="ECO:0007669"/>
    <property type="project" value="TreeGrafter"/>
</dbReference>
<evidence type="ECO:0000256" key="1">
    <source>
        <dbReference type="ARBA" id="ARBA00009463"/>
    </source>
</evidence>
<dbReference type="PIRSF" id="PIRSF000105">
    <property type="entry name" value="HCDH"/>
    <property type="match status" value="1"/>
</dbReference>
<sequence length="284" mass="31040">MKVAVVGNGVMGKGIVEILLCYTKLAGIESIVWISRDTESSIASTSLLSRKVVKFLKTKSEIDFPPSESMAALQITSDFSALKSAELVIEAVSEDKDVKHDIMAKIAAVVDDTTIVASNTSSLSITELAANFRKPENFLGLHFFNPAPMMSLVEVVRGLTTCESIIEKAVVFSRSIGKEPVVVNEAPGFVVNRMLIPMINEAIAIYSEGVADIKQIDKAMKLGANHPIGPLSLSDLIGNDVVLSILETLYLETRDNKYRPHTLLKKYVRANKLGRKTKSGFYDY</sequence>
<dbReference type="InterPro" id="IPR006176">
    <property type="entry name" value="3-OHacyl-CoA_DH_NAD-bd"/>
</dbReference>
<evidence type="ECO:0000259" key="5">
    <source>
        <dbReference type="Pfam" id="PF02737"/>
    </source>
</evidence>
<evidence type="ECO:0000256" key="2">
    <source>
        <dbReference type="ARBA" id="ARBA00023002"/>
    </source>
</evidence>
<dbReference type="GO" id="GO:0006635">
    <property type="term" value="P:fatty acid beta-oxidation"/>
    <property type="evidence" value="ECO:0007669"/>
    <property type="project" value="TreeGrafter"/>
</dbReference>
<dbReference type="PANTHER" id="PTHR48075:SF5">
    <property type="entry name" value="3-HYDROXYBUTYRYL-COA DEHYDROGENASE"/>
    <property type="match status" value="1"/>
</dbReference>
<reference evidence="6" key="1">
    <citation type="journal article" date="2007" name="BMC Microbiol.">
        <title>The capsule polysaccharide structure and biogenesis for non-O1 Vibrio cholerae NRT36S: genes are embedded in the LPS region.</title>
        <authorList>
            <person name="Chen Y."/>
            <person name="Bystricky P."/>
            <person name="Adeyeye J."/>
            <person name="Panigrahi P."/>
            <person name="Ali A."/>
            <person name="Johnson J.A."/>
            <person name="Bush C.A."/>
            <person name="Morris J.G.Jr."/>
            <person name="Stine O.C."/>
        </authorList>
    </citation>
    <scope>NUCLEOTIDE SEQUENCE</scope>
    <source>
        <strain evidence="6">NRT36S</strain>
    </source>
</reference>
<feature type="domain" description="3-hydroxyacyl-CoA dehydrogenase NAD binding" evidence="5">
    <location>
        <begin position="2"/>
        <end position="185"/>
    </location>
</feature>
<evidence type="ECO:0000259" key="4">
    <source>
        <dbReference type="Pfam" id="PF00725"/>
    </source>
</evidence>
<dbReference type="InterPro" id="IPR006180">
    <property type="entry name" value="3-OHacyl-CoA_DH_CS"/>
</dbReference>
<dbReference type="EMBL" id="DQ915177">
    <property type="protein sequence ID" value="ABI85338.1"/>
    <property type="molecule type" value="Genomic_DNA"/>
</dbReference>
<dbReference type="GO" id="GO:0070403">
    <property type="term" value="F:NAD+ binding"/>
    <property type="evidence" value="ECO:0007669"/>
    <property type="project" value="InterPro"/>
</dbReference>
<name>Q06BB6_VIBCL</name>
<evidence type="ECO:0000313" key="6">
    <source>
        <dbReference type="EMBL" id="ABI85338.1"/>
    </source>
</evidence>
<dbReference type="AlphaFoldDB" id="Q06BB6"/>
<proteinExistence type="inferred from homology"/>
<evidence type="ECO:0000256" key="3">
    <source>
        <dbReference type="PIRSR" id="PIRSR000105-1"/>
    </source>
</evidence>
<comment type="similarity">
    <text evidence="1">Belongs to the 3-hydroxyacyl-CoA dehydrogenase family.</text>
</comment>
<feature type="site" description="Important for catalytic activity" evidence="3">
    <location>
        <position position="142"/>
    </location>
</feature>
<dbReference type="SUPFAM" id="SSF51735">
    <property type="entry name" value="NAD(P)-binding Rossmann-fold domains"/>
    <property type="match status" value="1"/>
</dbReference>
<accession>Q06BB6</accession>
<dbReference type="RefSeq" id="WP_000861596.1">
    <property type="nucleotide sequence ID" value="NZ_JAACMK010000027.1"/>
</dbReference>
<dbReference type="PROSITE" id="PS00067">
    <property type="entry name" value="3HCDH"/>
    <property type="match status" value="1"/>
</dbReference>
<dbReference type="InterPro" id="IPR022694">
    <property type="entry name" value="3-OHacyl-CoA_DH"/>
</dbReference>
<dbReference type="InterPro" id="IPR008927">
    <property type="entry name" value="6-PGluconate_DH-like_C_sf"/>
</dbReference>
<keyword evidence="2" id="KW-0560">Oxidoreductase</keyword>
<organism evidence="6">
    <name type="scientific">Vibrio cholerae</name>
    <dbReference type="NCBI Taxonomy" id="666"/>
    <lineage>
        <taxon>Bacteria</taxon>
        <taxon>Pseudomonadati</taxon>
        <taxon>Pseudomonadota</taxon>
        <taxon>Gammaproteobacteria</taxon>
        <taxon>Vibrionales</taxon>
        <taxon>Vibrionaceae</taxon>
        <taxon>Vibrio</taxon>
    </lineage>
</organism>
<protein>
    <submittedName>
        <fullName evidence="6">3-hydroxybutyryl-CoA dehydrogenase</fullName>
    </submittedName>
</protein>
<dbReference type="SUPFAM" id="SSF48179">
    <property type="entry name" value="6-phosphogluconate dehydrogenase C-terminal domain-like"/>
    <property type="match status" value="1"/>
</dbReference>
<dbReference type="PANTHER" id="PTHR48075">
    <property type="entry name" value="3-HYDROXYACYL-COA DEHYDROGENASE FAMILY PROTEIN"/>
    <property type="match status" value="1"/>
</dbReference>
<dbReference type="Gene3D" id="1.10.1040.10">
    <property type="entry name" value="N-(1-d-carboxylethyl)-l-norvaline Dehydrogenase, domain 2"/>
    <property type="match status" value="1"/>
</dbReference>
<dbReference type="Gene3D" id="3.40.50.720">
    <property type="entry name" value="NAD(P)-binding Rossmann-like Domain"/>
    <property type="match status" value="1"/>
</dbReference>